<protein>
    <submittedName>
        <fullName evidence="1">Uncharacterized protein</fullName>
    </submittedName>
</protein>
<proteinExistence type="predicted"/>
<dbReference type="Proteomes" id="UP000276349">
    <property type="component" value="Unassembled WGS sequence"/>
</dbReference>
<organism evidence="1 2">
    <name type="scientific">Lysinibacillus telephonicus</name>
    <dbReference type="NCBI Taxonomy" id="1714840"/>
    <lineage>
        <taxon>Bacteria</taxon>
        <taxon>Bacillati</taxon>
        <taxon>Bacillota</taxon>
        <taxon>Bacilli</taxon>
        <taxon>Bacillales</taxon>
        <taxon>Bacillaceae</taxon>
        <taxon>Lysinibacillus</taxon>
    </lineage>
</organism>
<name>A0A3S0QY07_9BACI</name>
<keyword evidence="2" id="KW-1185">Reference proteome</keyword>
<evidence type="ECO:0000313" key="1">
    <source>
        <dbReference type="EMBL" id="RTQ96087.1"/>
    </source>
</evidence>
<gene>
    <name evidence="1" type="ORF">EKG35_01580</name>
</gene>
<evidence type="ECO:0000313" key="2">
    <source>
        <dbReference type="Proteomes" id="UP000276349"/>
    </source>
</evidence>
<accession>A0A3S0QY07</accession>
<dbReference type="RefSeq" id="WP_126292561.1">
    <property type="nucleotide sequence ID" value="NZ_CP155468.1"/>
</dbReference>
<dbReference type="OrthoDB" id="2734988at2"/>
<comment type="caution">
    <text evidence="1">The sequence shown here is derived from an EMBL/GenBank/DDBJ whole genome shotgun (WGS) entry which is preliminary data.</text>
</comment>
<sequence length="171" mass="19090">MGEPKKSSEPWNDGGKIGRIESEIVIDRNSLIINQKFCVNAIVGAEQKLIIEEVPNLDEEWELTAEEDSFDFQEEIEITENIPIRQDYTLIYASPSSPIRSPLLMTVIARNLSENDVLVSIEDDQDALVEEVVPANSELALTAQNANFIRALALAPSHVQFFINVFHPTGP</sequence>
<reference evidence="1 2" key="1">
    <citation type="submission" date="2018-12" db="EMBL/GenBank/DDBJ databases">
        <authorList>
            <person name="Yu L."/>
        </authorList>
    </citation>
    <scope>NUCLEOTIDE SEQUENCE [LARGE SCALE GENOMIC DNA]</scope>
    <source>
        <strain evidence="1 2">S5H2222</strain>
    </source>
</reference>
<dbReference type="AlphaFoldDB" id="A0A3S0QY07"/>
<dbReference type="EMBL" id="RXNR01000003">
    <property type="protein sequence ID" value="RTQ96087.1"/>
    <property type="molecule type" value="Genomic_DNA"/>
</dbReference>